<name>A0AAD8UYH1_9PEZI</name>
<dbReference type="EMBL" id="JAHLJV010000169">
    <property type="protein sequence ID" value="KAK1566045.1"/>
    <property type="molecule type" value="Genomic_DNA"/>
</dbReference>
<protein>
    <recommendedName>
        <fullName evidence="3">Hemerythrin-like domain-containing protein</fullName>
    </recommendedName>
</protein>
<dbReference type="InterPro" id="IPR053206">
    <property type="entry name" value="Dimeric_xanthone_biosynth"/>
</dbReference>
<reference evidence="1" key="1">
    <citation type="submission" date="2021-06" db="EMBL/GenBank/DDBJ databases">
        <title>Comparative genomics, transcriptomics and evolutionary studies reveal genomic signatures of adaptation to plant cell wall in hemibiotrophic fungi.</title>
        <authorList>
            <consortium name="DOE Joint Genome Institute"/>
            <person name="Baroncelli R."/>
            <person name="Diaz J.F."/>
            <person name="Benocci T."/>
            <person name="Peng M."/>
            <person name="Battaglia E."/>
            <person name="Haridas S."/>
            <person name="Andreopoulos W."/>
            <person name="Labutti K."/>
            <person name="Pangilinan J."/>
            <person name="Floch G.L."/>
            <person name="Makela M.R."/>
            <person name="Henrissat B."/>
            <person name="Grigoriev I.V."/>
            <person name="Crouch J.A."/>
            <person name="De Vries R.P."/>
            <person name="Sukno S.A."/>
            <person name="Thon M.R."/>
        </authorList>
    </citation>
    <scope>NUCLEOTIDE SEQUENCE</scope>
    <source>
        <strain evidence="1">CBS 125086</strain>
    </source>
</reference>
<dbReference type="AlphaFoldDB" id="A0AAD8UYH1"/>
<dbReference type="RefSeq" id="XP_060407279.1">
    <property type="nucleotide sequence ID" value="XM_060559412.1"/>
</dbReference>
<evidence type="ECO:0000313" key="1">
    <source>
        <dbReference type="EMBL" id="KAK1566045.1"/>
    </source>
</evidence>
<evidence type="ECO:0008006" key="3">
    <source>
        <dbReference type="Google" id="ProtNLM"/>
    </source>
</evidence>
<comment type="caution">
    <text evidence="1">The sequence shown here is derived from an EMBL/GenBank/DDBJ whole genome shotgun (WGS) entry which is preliminary data.</text>
</comment>
<dbReference type="PANTHER" id="PTHR38048:SF1">
    <property type="entry name" value="HEMERYTHRIN-LIKE DOMAIN-CONTAINING PROTEIN"/>
    <property type="match status" value="1"/>
</dbReference>
<accession>A0AAD8UYH1</accession>
<organism evidence="1 2">
    <name type="scientific">Colletotrichum navitas</name>
    <dbReference type="NCBI Taxonomy" id="681940"/>
    <lineage>
        <taxon>Eukaryota</taxon>
        <taxon>Fungi</taxon>
        <taxon>Dikarya</taxon>
        <taxon>Ascomycota</taxon>
        <taxon>Pezizomycotina</taxon>
        <taxon>Sordariomycetes</taxon>
        <taxon>Hypocreomycetidae</taxon>
        <taxon>Glomerellales</taxon>
        <taxon>Glomerellaceae</taxon>
        <taxon>Colletotrichum</taxon>
        <taxon>Colletotrichum graminicola species complex</taxon>
    </lineage>
</organism>
<evidence type="ECO:0000313" key="2">
    <source>
        <dbReference type="Proteomes" id="UP001230504"/>
    </source>
</evidence>
<keyword evidence="2" id="KW-1185">Reference proteome</keyword>
<gene>
    <name evidence="1" type="ORF">LY79DRAFT_572948</name>
</gene>
<dbReference type="Proteomes" id="UP001230504">
    <property type="component" value="Unassembled WGS sequence"/>
</dbReference>
<dbReference type="PANTHER" id="PTHR38048">
    <property type="entry name" value="EXPRESSED PROTEIN"/>
    <property type="match status" value="1"/>
</dbReference>
<sequence>MTDDQIIREGLFLSYRLTNHHNLEESSLFPLLALKMPHFRVDDAVLVEQHRQIHGGLEVFQRYLENCRTRKSELELQTLKSKMDSRGDVLLLRLDQEVEMLGAENMKKYWTPEEMPVMRI</sequence>
<dbReference type="Gene3D" id="1.20.120.520">
    <property type="entry name" value="nmb1532 protein domain like"/>
    <property type="match status" value="1"/>
</dbReference>
<dbReference type="GeneID" id="85443652"/>
<proteinExistence type="predicted"/>